<evidence type="ECO:0000313" key="2">
    <source>
        <dbReference type="EMBL" id="GLW65823.1"/>
    </source>
</evidence>
<name>A0A9W6UX77_9ACTN</name>
<protein>
    <submittedName>
        <fullName evidence="2">Uncharacterized protein</fullName>
    </submittedName>
</protein>
<comment type="caution">
    <text evidence="2">The sequence shown here is derived from an EMBL/GenBank/DDBJ whole genome shotgun (WGS) entry which is preliminary data.</text>
</comment>
<feature type="region of interest" description="Disordered" evidence="1">
    <location>
        <begin position="53"/>
        <end position="73"/>
    </location>
</feature>
<organism evidence="2 3">
    <name type="scientific">Actinomadura rubrobrunea</name>
    <dbReference type="NCBI Taxonomy" id="115335"/>
    <lineage>
        <taxon>Bacteria</taxon>
        <taxon>Bacillati</taxon>
        <taxon>Actinomycetota</taxon>
        <taxon>Actinomycetes</taxon>
        <taxon>Streptosporangiales</taxon>
        <taxon>Thermomonosporaceae</taxon>
        <taxon>Actinomadura</taxon>
    </lineage>
</organism>
<keyword evidence="3" id="KW-1185">Reference proteome</keyword>
<accession>A0A9W6UX77</accession>
<proteinExistence type="predicted"/>
<dbReference type="EMBL" id="BSRZ01000011">
    <property type="protein sequence ID" value="GLW65823.1"/>
    <property type="molecule type" value="Genomic_DNA"/>
</dbReference>
<sequence length="73" mass="7686">MCDAGPRSLGAGMRTRRIKVTAVRAPLARLRVAPIDPDPGFRAGLRERLMATAAARSEDCPNSGGKNGVPGDR</sequence>
<evidence type="ECO:0000313" key="3">
    <source>
        <dbReference type="Proteomes" id="UP001165124"/>
    </source>
</evidence>
<evidence type="ECO:0000256" key="1">
    <source>
        <dbReference type="SAM" id="MobiDB-lite"/>
    </source>
</evidence>
<reference evidence="2" key="1">
    <citation type="submission" date="2023-02" db="EMBL/GenBank/DDBJ databases">
        <title>Actinomadura rubrobrunea NBRC 14622.</title>
        <authorList>
            <person name="Ichikawa N."/>
            <person name="Sato H."/>
            <person name="Tonouchi N."/>
        </authorList>
    </citation>
    <scope>NUCLEOTIDE SEQUENCE</scope>
    <source>
        <strain evidence="2">NBRC 14622</strain>
    </source>
</reference>
<dbReference type="Proteomes" id="UP001165124">
    <property type="component" value="Unassembled WGS sequence"/>
</dbReference>
<dbReference type="AlphaFoldDB" id="A0A9W6UX77"/>
<gene>
    <name evidence="2" type="ORF">Arub01_40670</name>
</gene>